<evidence type="ECO:0000313" key="7">
    <source>
        <dbReference type="Proteomes" id="UP001144805"/>
    </source>
</evidence>
<dbReference type="InterPro" id="IPR016163">
    <property type="entry name" value="Ald_DH_C"/>
</dbReference>
<dbReference type="PANTHER" id="PTHR43353">
    <property type="entry name" value="SUCCINATE-SEMIALDEHYDE DEHYDROGENASE, MITOCHONDRIAL"/>
    <property type="match status" value="1"/>
</dbReference>
<evidence type="ECO:0000259" key="5">
    <source>
        <dbReference type="Pfam" id="PF00171"/>
    </source>
</evidence>
<feature type="active site" evidence="3">
    <location>
        <position position="260"/>
    </location>
</feature>
<evidence type="ECO:0000256" key="2">
    <source>
        <dbReference type="ARBA" id="ARBA00023002"/>
    </source>
</evidence>
<dbReference type="Gene3D" id="3.40.605.10">
    <property type="entry name" value="Aldehyde Dehydrogenase, Chain A, domain 1"/>
    <property type="match status" value="1"/>
</dbReference>
<protein>
    <submittedName>
        <fullName evidence="6">Aldehyde dehydrogenase family protein</fullName>
    </submittedName>
</protein>
<dbReference type="InterPro" id="IPR016161">
    <property type="entry name" value="Ald_DH/histidinol_DH"/>
</dbReference>
<dbReference type="EMBL" id="JAPKNK010000005">
    <property type="protein sequence ID" value="MCX5570402.1"/>
    <property type="molecule type" value="Genomic_DNA"/>
</dbReference>
<dbReference type="InterPro" id="IPR050740">
    <property type="entry name" value="Aldehyde_DH_Superfamily"/>
</dbReference>
<evidence type="ECO:0000256" key="3">
    <source>
        <dbReference type="PROSITE-ProRule" id="PRU10007"/>
    </source>
</evidence>
<reference evidence="6" key="1">
    <citation type="submission" date="2022-11" db="EMBL/GenBank/DDBJ databases">
        <title>Biodiversity and phylogenetic relationships of bacteria.</title>
        <authorList>
            <person name="Machado R.A.R."/>
            <person name="Bhat A."/>
            <person name="Loulou A."/>
            <person name="Kallel S."/>
        </authorList>
    </citation>
    <scope>NUCLEOTIDE SEQUENCE</scope>
    <source>
        <strain evidence="6">K-TC2</strain>
    </source>
</reference>
<dbReference type="RefSeq" id="WP_266339363.1">
    <property type="nucleotide sequence ID" value="NZ_JAPKNK010000005.1"/>
</dbReference>
<dbReference type="AlphaFoldDB" id="A0A9X3E2Z2"/>
<dbReference type="FunFam" id="3.40.309.10:FF:000009">
    <property type="entry name" value="Aldehyde dehydrogenase A"/>
    <property type="match status" value="1"/>
</dbReference>
<keyword evidence="2 4" id="KW-0560">Oxidoreductase</keyword>
<evidence type="ECO:0000256" key="1">
    <source>
        <dbReference type="ARBA" id="ARBA00009986"/>
    </source>
</evidence>
<dbReference type="InterPro" id="IPR016162">
    <property type="entry name" value="Ald_DH_N"/>
</dbReference>
<accession>A0A9X3E2Z2</accession>
<dbReference type="Pfam" id="PF00171">
    <property type="entry name" value="Aldedh"/>
    <property type="match status" value="1"/>
</dbReference>
<dbReference type="InterPro" id="IPR016160">
    <property type="entry name" value="Ald_DH_CS_CYS"/>
</dbReference>
<dbReference type="PANTHER" id="PTHR43353:SF5">
    <property type="entry name" value="SUCCINATE-SEMIALDEHYDE DEHYDROGENASE, MITOCHONDRIAL"/>
    <property type="match status" value="1"/>
</dbReference>
<gene>
    <name evidence="6" type="ORF">OSH07_14435</name>
</gene>
<dbReference type="InterPro" id="IPR029510">
    <property type="entry name" value="Ald_DH_CS_GLU"/>
</dbReference>
<keyword evidence="7" id="KW-1185">Reference proteome</keyword>
<dbReference type="Proteomes" id="UP001144805">
    <property type="component" value="Unassembled WGS sequence"/>
</dbReference>
<comment type="similarity">
    <text evidence="1 4">Belongs to the aldehyde dehydrogenase family.</text>
</comment>
<dbReference type="PROSITE" id="PS00070">
    <property type="entry name" value="ALDEHYDE_DEHYDR_CYS"/>
    <property type="match status" value="1"/>
</dbReference>
<name>A0A9X3E2Z2_9HYPH</name>
<organism evidence="6 7">
    <name type="scientific">Kaistia nematophila</name>
    <dbReference type="NCBI Taxonomy" id="2994654"/>
    <lineage>
        <taxon>Bacteria</taxon>
        <taxon>Pseudomonadati</taxon>
        <taxon>Pseudomonadota</taxon>
        <taxon>Alphaproteobacteria</taxon>
        <taxon>Hyphomicrobiales</taxon>
        <taxon>Kaistiaceae</taxon>
        <taxon>Kaistia</taxon>
    </lineage>
</organism>
<comment type="caution">
    <text evidence="6">The sequence shown here is derived from an EMBL/GenBank/DDBJ whole genome shotgun (WGS) entry which is preliminary data.</text>
</comment>
<evidence type="ECO:0000256" key="4">
    <source>
        <dbReference type="RuleBase" id="RU003345"/>
    </source>
</evidence>
<dbReference type="PROSITE" id="PS00687">
    <property type="entry name" value="ALDEHYDE_DEHYDR_GLU"/>
    <property type="match status" value="1"/>
</dbReference>
<dbReference type="FunFam" id="3.40.605.10:FF:000007">
    <property type="entry name" value="NAD/NADP-dependent betaine aldehyde dehydrogenase"/>
    <property type="match status" value="1"/>
</dbReference>
<proteinExistence type="inferred from homology"/>
<feature type="domain" description="Aldehyde dehydrogenase" evidence="5">
    <location>
        <begin position="24"/>
        <end position="485"/>
    </location>
</feature>
<dbReference type="InterPro" id="IPR015590">
    <property type="entry name" value="Aldehyde_DH_dom"/>
</dbReference>
<evidence type="ECO:0000313" key="6">
    <source>
        <dbReference type="EMBL" id="MCX5570402.1"/>
    </source>
</evidence>
<dbReference type="GO" id="GO:0009450">
    <property type="term" value="P:gamma-aminobutyric acid catabolic process"/>
    <property type="evidence" value="ECO:0007669"/>
    <property type="project" value="TreeGrafter"/>
</dbReference>
<dbReference type="Gene3D" id="3.40.309.10">
    <property type="entry name" value="Aldehyde Dehydrogenase, Chain A, domain 2"/>
    <property type="match status" value="1"/>
</dbReference>
<sequence>MLDKLRSAVAGTPSHLGMYIGGQWREEASVPTVEVENPAHGDVVATVPAGSPQHAEAALDAAGEAQPAWAAIPAPERGRLVSLLADAVRDHRDLLAHVVVAEQGKPLNQAYGEIGATETFLRYAAESARRIEGDIMPSDAANEEVWIRRVPYGVVVGLTAWNYPSALTGRKLGPALVAGNSFVLKAHEFTPLSGLAIAALAEKVGIPAGVFNVVTGTGRSVGQALVESPHSDLITMTGSTRAGREIYASGAARIKPIRLELGGKAPFIVMEDADIDRAVESAVTARYTNCGQICTCNERMYLHRSIAQEFIEKFVARSRALTIGDPLDNPDIGPKISGPEVDKIADIVRRSVKAGAEVLLEGGRLTEGVYSKGHWYAPTVLLARDNAIPAMREEIFGPVVPIVIVDDFEQALRLANDSDFGLSAYVYTGSLKRLMRVAAELEFGEIYFNRTNGELIQGFHTGWGQSGLGGEDGKYGLDGYFQKKTMYVNWS</sequence>
<dbReference type="SUPFAM" id="SSF53720">
    <property type="entry name" value="ALDH-like"/>
    <property type="match status" value="1"/>
</dbReference>
<dbReference type="GO" id="GO:0004777">
    <property type="term" value="F:succinate-semialdehyde dehydrogenase (NAD+) activity"/>
    <property type="evidence" value="ECO:0007669"/>
    <property type="project" value="TreeGrafter"/>
</dbReference>